<dbReference type="AlphaFoldDB" id="A0A5R9FGA1"/>
<proteinExistence type="predicted"/>
<evidence type="ECO:0000313" key="1">
    <source>
        <dbReference type="EMBL" id="TLS38565.1"/>
    </source>
</evidence>
<gene>
    <name evidence="1" type="ORF">FCL54_05375</name>
</gene>
<dbReference type="Proteomes" id="UP000308230">
    <property type="component" value="Unassembled WGS sequence"/>
</dbReference>
<dbReference type="Pfam" id="PF11458">
    <property type="entry name" value="Mistic"/>
    <property type="match status" value="1"/>
</dbReference>
<protein>
    <submittedName>
        <fullName evidence="1">Atypical membrane-integrating protein (Mistic protein)</fullName>
    </submittedName>
</protein>
<name>A0A5R9FGA1_9BACL</name>
<reference evidence="1 2" key="1">
    <citation type="submission" date="2019-04" db="EMBL/GenBank/DDBJ databases">
        <title>Bacillus caeni sp. nov., a bacterium isolated from mangrove sediment.</title>
        <authorList>
            <person name="Huang H."/>
            <person name="Mo K."/>
            <person name="Hu Y."/>
        </authorList>
    </citation>
    <scope>NUCLEOTIDE SEQUENCE [LARGE SCALE GENOMIC DNA]</scope>
    <source>
        <strain evidence="1 2">HB172195</strain>
    </source>
</reference>
<accession>A0A5R9FGA1</accession>
<dbReference type="InterPro" id="IPR021078">
    <property type="entry name" value="Membrane-integrating_Mistic"/>
</dbReference>
<comment type="caution">
    <text evidence="1">The sequence shown here is derived from an EMBL/GenBank/DDBJ whole genome shotgun (WGS) entry which is preliminary data.</text>
</comment>
<dbReference type="InterPro" id="IPR038193">
    <property type="entry name" value="Mistic_sf"/>
</dbReference>
<dbReference type="EMBL" id="SWLG01000003">
    <property type="protein sequence ID" value="TLS38565.1"/>
    <property type="molecule type" value="Genomic_DNA"/>
</dbReference>
<organism evidence="1 2">
    <name type="scientific">Exobacillus caeni</name>
    <dbReference type="NCBI Taxonomy" id="2574798"/>
    <lineage>
        <taxon>Bacteria</taxon>
        <taxon>Bacillati</taxon>
        <taxon>Bacillota</taxon>
        <taxon>Bacilli</taxon>
        <taxon>Bacillales</taxon>
        <taxon>Guptibacillaceae</taxon>
        <taxon>Exobacillus</taxon>
    </lineage>
</organism>
<dbReference type="OrthoDB" id="2898399at2"/>
<evidence type="ECO:0000313" key="2">
    <source>
        <dbReference type="Proteomes" id="UP000308230"/>
    </source>
</evidence>
<keyword evidence="2" id="KW-1185">Reference proteome</keyword>
<dbReference type="Gene3D" id="1.10.220.90">
    <property type="entry name" value="Mistic"/>
    <property type="match status" value="1"/>
</dbReference>
<sequence>MSPPIKVILTKKTGAEPLKISKNENKKLSDIIDQLTDGLDSLVEIYNDSEEDVPLIAFKPNVVESIEKAKKVYGAKHVDDKINKIVQETLSWLPLDEIDLGDEEEEEDDDD</sequence>